<gene>
    <name evidence="4" type="ORF">PSON_ATCC_30995.1.T0050204</name>
</gene>
<evidence type="ECO:0000313" key="4">
    <source>
        <dbReference type="EMBL" id="CAD8050808.1"/>
    </source>
</evidence>
<keyword evidence="1" id="KW-0479">Metal-binding</keyword>
<dbReference type="AlphaFoldDB" id="A0A8S1K611"/>
<dbReference type="Pfam" id="PF13202">
    <property type="entry name" value="EF-hand_5"/>
    <property type="match status" value="2"/>
</dbReference>
<feature type="domain" description="EF-hand" evidence="3">
    <location>
        <begin position="148"/>
        <end position="178"/>
    </location>
</feature>
<evidence type="ECO:0000256" key="2">
    <source>
        <dbReference type="ARBA" id="ARBA00022737"/>
    </source>
</evidence>
<dbReference type="PROSITE" id="PS50222">
    <property type="entry name" value="EF_HAND_2"/>
    <property type="match status" value="2"/>
</dbReference>
<dbReference type="PANTHER" id="PTHR45942">
    <property type="entry name" value="PROTEIN PHOSPATASE 3 REGULATORY SUBUNIT B ALPHA ISOFORM TYPE 1"/>
    <property type="match status" value="1"/>
</dbReference>
<dbReference type="OrthoDB" id="311768at2759"/>
<evidence type="ECO:0000256" key="1">
    <source>
        <dbReference type="ARBA" id="ARBA00022723"/>
    </source>
</evidence>
<sequence>MGNYFNQPANPNQGLLQYLRQLNLPEIQKVAKYVQLNYPATNVFSLGEFFDVYHDILKQHCGEMFEIIENNHSTDGLTDIYESQAVLIIFSDSDFATKVKYISQVFDLDKSQKLEKIELIMIFQTAIRALCKIVNMKPPGFTDIEYYVEAIFTEMDKNLDRTISYEELYSWLDNNYQLQDFLLKYAQTQTFQNAKRRTQDIFNSKNLFKHNQDEWIQEYIQNAEESYSQLIQRKKLVSDRVKDEINYAWSAFKATDINNDGTISVRELPYLIYGFEGIIIKDVKKRFGQLDKDKSGSISLKEWFNFLQLDQGVEICKSIVKRYFLKKDTNNVGSLNNQQSCQVLRDTLSNDGFELYFKGFESYINEHSTLDKMSIQQLQDFVEGPMKRIIQDKQELMEKEKERKQAQNEKII</sequence>
<reference evidence="4" key="1">
    <citation type="submission" date="2021-01" db="EMBL/GenBank/DDBJ databases">
        <authorList>
            <consortium name="Genoscope - CEA"/>
            <person name="William W."/>
        </authorList>
    </citation>
    <scope>NUCLEOTIDE SEQUENCE</scope>
</reference>
<keyword evidence="5" id="KW-1185">Reference proteome</keyword>
<dbReference type="GO" id="GO:0005509">
    <property type="term" value="F:calcium ion binding"/>
    <property type="evidence" value="ECO:0007669"/>
    <property type="project" value="InterPro"/>
</dbReference>
<dbReference type="InterPro" id="IPR002048">
    <property type="entry name" value="EF_hand_dom"/>
</dbReference>
<dbReference type="InterPro" id="IPR018247">
    <property type="entry name" value="EF_Hand_1_Ca_BS"/>
</dbReference>
<dbReference type="PROSITE" id="PS00018">
    <property type="entry name" value="EF_HAND_1"/>
    <property type="match status" value="2"/>
</dbReference>
<comment type="caution">
    <text evidence="4">The sequence shown here is derived from an EMBL/GenBank/DDBJ whole genome shotgun (WGS) entry which is preliminary data.</text>
</comment>
<proteinExistence type="predicted"/>
<keyword evidence="2" id="KW-0677">Repeat</keyword>
<evidence type="ECO:0000313" key="5">
    <source>
        <dbReference type="Proteomes" id="UP000692954"/>
    </source>
</evidence>
<dbReference type="Proteomes" id="UP000692954">
    <property type="component" value="Unassembled WGS sequence"/>
</dbReference>
<organism evidence="4 5">
    <name type="scientific">Paramecium sonneborni</name>
    <dbReference type="NCBI Taxonomy" id="65129"/>
    <lineage>
        <taxon>Eukaryota</taxon>
        <taxon>Sar</taxon>
        <taxon>Alveolata</taxon>
        <taxon>Ciliophora</taxon>
        <taxon>Intramacronucleata</taxon>
        <taxon>Oligohymenophorea</taxon>
        <taxon>Peniculida</taxon>
        <taxon>Parameciidae</taxon>
        <taxon>Paramecium</taxon>
    </lineage>
</organism>
<accession>A0A8S1K611</accession>
<protein>
    <recommendedName>
        <fullName evidence="3">EF-hand domain-containing protein</fullName>
    </recommendedName>
</protein>
<dbReference type="SMART" id="SM00054">
    <property type="entry name" value="EFh"/>
    <property type="match status" value="3"/>
</dbReference>
<name>A0A8S1K611_9CILI</name>
<feature type="domain" description="EF-hand" evidence="3">
    <location>
        <begin position="278"/>
        <end position="313"/>
    </location>
</feature>
<dbReference type="EMBL" id="CAJJDN010000005">
    <property type="protein sequence ID" value="CAD8050808.1"/>
    <property type="molecule type" value="Genomic_DNA"/>
</dbReference>
<evidence type="ECO:0000259" key="3">
    <source>
        <dbReference type="PROSITE" id="PS50222"/>
    </source>
</evidence>